<dbReference type="GO" id="GO:0006289">
    <property type="term" value="P:nucleotide-excision repair"/>
    <property type="evidence" value="ECO:0007669"/>
    <property type="project" value="InterPro"/>
</dbReference>
<evidence type="ECO:0000313" key="11">
    <source>
        <dbReference type="EMBL" id="SUZ51368.1"/>
    </source>
</evidence>
<comment type="similarity">
    <text evidence="1">Belongs to the type-1 OGG1 family.</text>
</comment>
<accession>A0A381NC97</accession>
<dbReference type="EC" id="4.2.99.18" evidence="2"/>
<dbReference type="Pfam" id="PF07934">
    <property type="entry name" value="OGG_N"/>
    <property type="match status" value="1"/>
</dbReference>
<dbReference type="Gene3D" id="1.10.1670.10">
    <property type="entry name" value="Helix-hairpin-Helix base-excision DNA repair enzymes (C-terminal)"/>
    <property type="match status" value="1"/>
</dbReference>
<organism evidence="11">
    <name type="scientific">marine metagenome</name>
    <dbReference type="NCBI Taxonomy" id="408172"/>
    <lineage>
        <taxon>unclassified sequences</taxon>
        <taxon>metagenomes</taxon>
        <taxon>ecological metagenomes</taxon>
    </lineage>
</organism>
<evidence type="ECO:0000259" key="10">
    <source>
        <dbReference type="SMART" id="SM00478"/>
    </source>
</evidence>
<dbReference type="InterPro" id="IPR012904">
    <property type="entry name" value="OGG_N"/>
</dbReference>
<dbReference type="InterPro" id="IPR023170">
    <property type="entry name" value="HhH_base_excis_C"/>
</dbReference>
<evidence type="ECO:0000256" key="4">
    <source>
        <dbReference type="ARBA" id="ARBA00022801"/>
    </source>
</evidence>
<dbReference type="SMART" id="SM00478">
    <property type="entry name" value="ENDO3c"/>
    <property type="match status" value="1"/>
</dbReference>
<keyword evidence="5" id="KW-0234">DNA repair</keyword>
<dbReference type="Gene3D" id="1.10.340.30">
    <property type="entry name" value="Hypothetical protein, domain 2"/>
    <property type="match status" value="1"/>
</dbReference>
<evidence type="ECO:0000256" key="2">
    <source>
        <dbReference type="ARBA" id="ARBA00012720"/>
    </source>
</evidence>
<dbReference type="AlphaFoldDB" id="A0A381NC97"/>
<name>A0A381NC97_9ZZZZ</name>
<dbReference type="Pfam" id="PF00730">
    <property type="entry name" value="HhH-GPD"/>
    <property type="match status" value="1"/>
</dbReference>
<protein>
    <recommendedName>
        <fullName evidence="2">DNA-(apurinic or apyrimidinic site) lyase</fullName>
        <ecNumber evidence="2">4.2.99.18</ecNumber>
    </recommendedName>
</protein>
<dbReference type="GO" id="GO:0006284">
    <property type="term" value="P:base-excision repair"/>
    <property type="evidence" value="ECO:0007669"/>
    <property type="project" value="InterPro"/>
</dbReference>
<evidence type="ECO:0000256" key="8">
    <source>
        <dbReference type="ARBA" id="ARBA00023295"/>
    </source>
</evidence>
<dbReference type="PANTHER" id="PTHR10242:SF2">
    <property type="entry name" value="N-GLYCOSYLASE_DNA LYASE"/>
    <property type="match status" value="1"/>
</dbReference>
<dbReference type="Gene3D" id="3.30.310.260">
    <property type="match status" value="1"/>
</dbReference>
<dbReference type="InterPro" id="IPR052054">
    <property type="entry name" value="Oxidative_DNA_repair_enzyme"/>
</dbReference>
<proteinExistence type="inferred from homology"/>
<dbReference type="GO" id="GO:0008534">
    <property type="term" value="F:oxidized purine nucleobase lesion DNA N-glycosylase activity"/>
    <property type="evidence" value="ECO:0007669"/>
    <property type="project" value="InterPro"/>
</dbReference>
<evidence type="ECO:0000256" key="7">
    <source>
        <dbReference type="ARBA" id="ARBA00023268"/>
    </source>
</evidence>
<keyword evidence="4" id="KW-0378">Hydrolase</keyword>
<dbReference type="EMBL" id="UINC01000221">
    <property type="protein sequence ID" value="SUZ51368.1"/>
    <property type="molecule type" value="Genomic_DNA"/>
</dbReference>
<evidence type="ECO:0000256" key="1">
    <source>
        <dbReference type="ARBA" id="ARBA00010679"/>
    </source>
</evidence>
<dbReference type="InterPro" id="IPR011257">
    <property type="entry name" value="DNA_glycosylase"/>
</dbReference>
<evidence type="ECO:0000256" key="3">
    <source>
        <dbReference type="ARBA" id="ARBA00022763"/>
    </source>
</evidence>
<reference evidence="11" key="1">
    <citation type="submission" date="2018-05" db="EMBL/GenBank/DDBJ databases">
        <authorList>
            <person name="Lanie J.A."/>
            <person name="Ng W.-L."/>
            <person name="Kazmierczak K.M."/>
            <person name="Andrzejewski T.M."/>
            <person name="Davidsen T.M."/>
            <person name="Wayne K.J."/>
            <person name="Tettelin H."/>
            <person name="Glass J.I."/>
            <person name="Rusch D."/>
            <person name="Podicherti R."/>
            <person name="Tsui H.-C.T."/>
            <person name="Winkler M.E."/>
        </authorList>
    </citation>
    <scope>NUCLEOTIDE SEQUENCE</scope>
</reference>
<dbReference type="CDD" id="cd00056">
    <property type="entry name" value="ENDO3c"/>
    <property type="match status" value="1"/>
</dbReference>
<sequence length="284" mass="32097">VELIIDQPLDLEASLESGQAHRWKKSDGWYQGVVRGELIQIRQMGQIVEFSSGPSPEATGATMLQDYFRLDDDIHAIYSDINRDSRVAAMVSKYPGLRILRTEPWECLVAFICSANNNIARIHQLMERMSDEFGSPLTMNGQTRHTFPSPADLAEAGEGELRRLGLGFRAPYVDQASRAVLQGKLDLPALVRMPYPEAKAALMEIKGIGSKIADCIAVFSLEKLEAFPIDVWIRRALAEWYFPNQKTPPDRVLLEWAQEHFGRYGGYAQQYLFHGQRLRKKSNG</sequence>
<keyword evidence="6" id="KW-0456">Lyase</keyword>
<comment type="catalytic activity">
    <reaction evidence="9">
        <text>2'-deoxyribonucleotide-(2'-deoxyribose 5'-phosphate)-2'-deoxyribonucleotide-DNA = a 3'-end 2'-deoxyribonucleotide-(2,3-dehydro-2,3-deoxyribose 5'-phosphate)-DNA + a 5'-end 5'-phospho-2'-deoxyribonucleoside-DNA + H(+)</text>
        <dbReference type="Rhea" id="RHEA:66592"/>
        <dbReference type="Rhea" id="RHEA-COMP:13180"/>
        <dbReference type="Rhea" id="RHEA-COMP:16897"/>
        <dbReference type="Rhea" id="RHEA-COMP:17067"/>
        <dbReference type="ChEBI" id="CHEBI:15378"/>
        <dbReference type="ChEBI" id="CHEBI:136412"/>
        <dbReference type="ChEBI" id="CHEBI:157695"/>
        <dbReference type="ChEBI" id="CHEBI:167181"/>
        <dbReference type="EC" id="4.2.99.18"/>
    </reaction>
</comment>
<dbReference type="GO" id="GO:0003684">
    <property type="term" value="F:damaged DNA binding"/>
    <property type="evidence" value="ECO:0007669"/>
    <property type="project" value="InterPro"/>
</dbReference>
<dbReference type="PANTHER" id="PTHR10242">
    <property type="entry name" value="8-OXOGUANINE DNA GLYCOSYLASE"/>
    <property type="match status" value="1"/>
</dbReference>
<keyword evidence="7" id="KW-0511">Multifunctional enzyme</keyword>
<dbReference type="GO" id="GO:0140078">
    <property type="term" value="F:class I DNA-(apurinic or apyrimidinic site) endonuclease activity"/>
    <property type="evidence" value="ECO:0007669"/>
    <property type="project" value="UniProtKB-EC"/>
</dbReference>
<feature type="domain" description="HhH-GPD" evidence="10">
    <location>
        <begin position="113"/>
        <end position="277"/>
    </location>
</feature>
<evidence type="ECO:0000256" key="6">
    <source>
        <dbReference type="ARBA" id="ARBA00023239"/>
    </source>
</evidence>
<evidence type="ECO:0000256" key="5">
    <source>
        <dbReference type="ARBA" id="ARBA00023204"/>
    </source>
</evidence>
<keyword evidence="8" id="KW-0326">Glycosidase</keyword>
<keyword evidence="3" id="KW-0227">DNA damage</keyword>
<gene>
    <name evidence="11" type="ORF">METZ01_LOCUS4222</name>
</gene>
<evidence type="ECO:0000256" key="9">
    <source>
        <dbReference type="ARBA" id="ARBA00044632"/>
    </source>
</evidence>
<feature type="non-terminal residue" evidence="11">
    <location>
        <position position="1"/>
    </location>
</feature>
<dbReference type="InterPro" id="IPR003265">
    <property type="entry name" value="HhH-GPD_domain"/>
</dbReference>
<dbReference type="SUPFAM" id="SSF48150">
    <property type="entry name" value="DNA-glycosylase"/>
    <property type="match status" value="1"/>
</dbReference>
<dbReference type="SUPFAM" id="SSF55945">
    <property type="entry name" value="TATA-box binding protein-like"/>
    <property type="match status" value="1"/>
</dbReference>